<feature type="binding site" evidence="16">
    <location>
        <position position="303"/>
    </location>
    <ligand>
        <name>substrate</name>
    </ligand>
</feature>
<feature type="domain" description="CMP/dCMP-type deaminase" evidence="19">
    <location>
        <begin position="1"/>
        <end position="117"/>
    </location>
</feature>
<keyword evidence="6 14" id="KW-0686">Riboflavin biosynthesis</keyword>
<feature type="binding site" evidence="16">
    <location>
        <begin position="305"/>
        <end position="311"/>
    </location>
    <ligand>
        <name>NADP(+)</name>
        <dbReference type="ChEBI" id="CHEBI:58349"/>
    </ligand>
</feature>
<dbReference type="PROSITE" id="PS00903">
    <property type="entry name" value="CYT_DCMP_DEAMINASES_1"/>
    <property type="match status" value="1"/>
</dbReference>
<comment type="function">
    <text evidence="1 14">Converts 2,5-diamino-6-(ribosylamino)-4(3h)-pyrimidinone 5'-phosphate into 5-amino-6-(ribosylamino)-2,4(1h,3h)-pyrimidinedione 5'-phosphate.</text>
</comment>
<dbReference type="InterPro" id="IPR002125">
    <property type="entry name" value="CMP_dCMP_dom"/>
</dbReference>
<organism evidence="20 21">
    <name type="scientific">Pseudoclavibacter caeni</name>
    <dbReference type="NCBI Taxonomy" id="908846"/>
    <lineage>
        <taxon>Bacteria</taxon>
        <taxon>Bacillati</taxon>
        <taxon>Actinomycetota</taxon>
        <taxon>Actinomycetes</taxon>
        <taxon>Micrococcales</taxon>
        <taxon>Microbacteriaceae</taxon>
        <taxon>Pseudoclavibacter</taxon>
    </lineage>
</organism>
<feature type="binding site" evidence="17">
    <location>
        <position position="44"/>
    </location>
    <ligand>
        <name>Zn(2+)</name>
        <dbReference type="ChEBI" id="CHEBI:29105"/>
        <note>catalytic</note>
    </ligand>
</feature>
<feature type="binding site" evidence="16">
    <location>
        <position position="162"/>
    </location>
    <ligand>
        <name>substrate</name>
    </ligand>
</feature>
<dbReference type="Gene3D" id="3.40.140.10">
    <property type="entry name" value="Cytidine Deaminase, domain 2"/>
    <property type="match status" value="1"/>
</dbReference>
<dbReference type="InterPro" id="IPR050765">
    <property type="entry name" value="Riboflavin_Biosynth_HTPR"/>
</dbReference>
<feature type="active site" description="Proton donor" evidence="15">
    <location>
        <position position="46"/>
    </location>
</feature>
<comment type="cofactor">
    <cofactor evidence="14 17">
        <name>Zn(2+)</name>
        <dbReference type="ChEBI" id="CHEBI:29105"/>
    </cofactor>
    <text evidence="14 17">Binds 1 zinc ion.</text>
</comment>
<gene>
    <name evidence="20" type="primary">ribD</name>
    <name evidence="20" type="ORF">F8O02_06395</name>
</gene>
<comment type="similarity">
    <text evidence="4 14">In the N-terminal section; belongs to the cytidine and deoxycytidylate deaminase family.</text>
</comment>
<evidence type="ECO:0000256" key="2">
    <source>
        <dbReference type="ARBA" id="ARBA00004882"/>
    </source>
</evidence>
<dbReference type="InterPro" id="IPR016192">
    <property type="entry name" value="APOBEC/CMP_deaminase_Zn-bd"/>
</dbReference>
<evidence type="ECO:0000256" key="1">
    <source>
        <dbReference type="ARBA" id="ARBA00002151"/>
    </source>
</evidence>
<evidence type="ECO:0000256" key="5">
    <source>
        <dbReference type="ARBA" id="ARBA00007417"/>
    </source>
</evidence>
<feature type="binding site" evidence="16">
    <location>
        <position position="148"/>
    </location>
    <ligand>
        <name>NADP(+)</name>
        <dbReference type="ChEBI" id="CHEBI:58349"/>
    </ligand>
</feature>
<dbReference type="InterPro" id="IPR016193">
    <property type="entry name" value="Cytidine_deaminase-like"/>
</dbReference>
<evidence type="ECO:0000313" key="20">
    <source>
        <dbReference type="EMBL" id="KAB1632020.1"/>
    </source>
</evidence>
<keyword evidence="10 14" id="KW-0560">Oxidoreductase</keyword>
<feature type="binding site" evidence="16">
    <location>
        <position position="164"/>
    </location>
    <ligand>
        <name>NADP(+)</name>
        <dbReference type="ChEBI" id="CHEBI:58349"/>
    </ligand>
</feature>
<dbReference type="AlphaFoldDB" id="A0A7C8FU28"/>
<feature type="binding site" evidence="16">
    <location>
        <position position="201"/>
    </location>
    <ligand>
        <name>substrate</name>
    </ligand>
</feature>
<dbReference type="PROSITE" id="PS51747">
    <property type="entry name" value="CYT_DCMP_DEAMINASES_2"/>
    <property type="match status" value="1"/>
</dbReference>
<keyword evidence="8 14" id="KW-0862">Zinc</keyword>
<comment type="caution">
    <text evidence="20">The sequence shown here is derived from an EMBL/GenBank/DDBJ whole genome shotgun (WGS) entry which is preliminary data.</text>
</comment>
<dbReference type="OrthoDB" id="9800865at2"/>
<evidence type="ECO:0000256" key="7">
    <source>
        <dbReference type="ARBA" id="ARBA00022723"/>
    </source>
</evidence>
<keyword evidence="9 14" id="KW-0521">NADP</keyword>
<evidence type="ECO:0000256" key="8">
    <source>
        <dbReference type="ARBA" id="ARBA00022833"/>
    </source>
</evidence>
<dbReference type="PIRSF" id="PIRSF006769">
    <property type="entry name" value="RibD"/>
    <property type="match status" value="1"/>
</dbReference>
<evidence type="ECO:0000256" key="15">
    <source>
        <dbReference type="PIRSR" id="PIRSR006769-1"/>
    </source>
</evidence>
<comment type="similarity">
    <text evidence="5 14">In the C-terminal section; belongs to the HTP reductase family.</text>
</comment>
<evidence type="ECO:0000256" key="16">
    <source>
        <dbReference type="PIRSR" id="PIRSR006769-2"/>
    </source>
</evidence>
<feature type="binding site" evidence="17">
    <location>
        <position position="70"/>
    </location>
    <ligand>
        <name>Zn(2+)</name>
        <dbReference type="ChEBI" id="CHEBI:29105"/>
        <note>catalytic</note>
    </ligand>
</feature>
<dbReference type="UniPathway" id="UPA00275">
    <property type="reaction ID" value="UER00401"/>
</dbReference>
<reference evidence="20 21" key="1">
    <citation type="submission" date="2019-09" db="EMBL/GenBank/DDBJ databases">
        <title>Phylogeny of genus Pseudoclavibacter and closely related genus.</title>
        <authorList>
            <person name="Li Y."/>
        </authorList>
    </citation>
    <scope>NUCLEOTIDE SEQUENCE [LARGE SCALE GENOMIC DNA]</scope>
    <source>
        <strain evidence="20 21">JCM 16921</strain>
    </source>
</reference>
<dbReference type="Gene3D" id="3.40.430.10">
    <property type="entry name" value="Dihydrofolate Reductase, subunit A"/>
    <property type="match status" value="1"/>
</dbReference>
<evidence type="ECO:0000256" key="10">
    <source>
        <dbReference type="ARBA" id="ARBA00023002"/>
    </source>
</evidence>
<comment type="catalytic activity">
    <reaction evidence="13 14">
        <text>2,5-diamino-6-hydroxy-4-(5-phosphoribosylamino)-pyrimidine + H2O + H(+) = 5-amino-6-(5-phospho-D-ribosylamino)uracil + NH4(+)</text>
        <dbReference type="Rhea" id="RHEA:21868"/>
        <dbReference type="ChEBI" id="CHEBI:15377"/>
        <dbReference type="ChEBI" id="CHEBI:15378"/>
        <dbReference type="ChEBI" id="CHEBI:28938"/>
        <dbReference type="ChEBI" id="CHEBI:58453"/>
        <dbReference type="ChEBI" id="CHEBI:58614"/>
        <dbReference type="EC" id="3.5.4.26"/>
    </reaction>
</comment>
<dbReference type="NCBIfam" id="TIGR00326">
    <property type="entry name" value="eubact_ribD"/>
    <property type="match status" value="1"/>
</dbReference>
<dbReference type="PANTHER" id="PTHR38011">
    <property type="entry name" value="DIHYDROFOLATE REDUCTASE FAMILY PROTEIN (AFU_ORTHOLOGUE AFUA_8G06820)"/>
    <property type="match status" value="1"/>
</dbReference>
<evidence type="ECO:0000256" key="12">
    <source>
        <dbReference type="ARBA" id="ARBA00049861"/>
    </source>
</evidence>
<sequence length="372" mass="38686">MRRAIVLARRGPRTGGNPRVGCVLLAPDGTTLSEGWHRGAGTPHAEIDALSHLPAGGARGATAVVTLEPCNHWGRTGPCSHALVDAGVARVVYAIDDPGGVSAHGARYLVAHGVAVTAGVLAAEAEALDHEWLVAMRRGRPWTIAKLAMSLDGRGAAADGSSQWITSPASRAHAHRMRADVDGILVGLGTVLQDDPSLTARDEHGALLPHQPVPVVLGHPAQVPADARIRRTHPGGVLTADVPRGLFASAGRGGTAQREAGGSGATRHEADPAGAADAGQRRLRAVLARLFAPPHDMRLVLVEGGPRTTTAFLTAGLVDEVHAYLAPRLIGGPRTVVGDIGVTSIDAARELTTLEITRLGPDILWRARVEEQ</sequence>
<evidence type="ECO:0000256" key="18">
    <source>
        <dbReference type="SAM" id="MobiDB-lite"/>
    </source>
</evidence>
<feature type="region of interest" description="Disordered" evidence="18">
    <location>
        <begin position="240"/>
        <end position="278"/>
    </location>
</feature>
<proteinExistence type="inferred from homology"/>
<dbReference type="Proteomes" id="UP000481339">
    <property type="component" value="Unassembled WGS sequence"/>
</dbReference>
<comment type="pathway">
    <text evidence="2 14">Cofactor biosynthesis; riboflavin biosynthesis; 5-amino-6-(D-ribitylamino)uracil from GTP: step 2/4.</text>
</comment>
<feature type="binding site" evidence="16">
    <location>
        <position position="198"/>
    </location>
    <ligand>
        <name>substrate</name>
    </ligand>
</feature>
<evidence type="ECO:0000256" key="9">
    <source>
        <dbReference type="ARBA" id="ARBA00022857"/>
    </source>
</evidence>
<dbReference type="InterPro" id="IPR002734">
    <property type="entry name" value="RibDG_C"/>
</dbReference>
<dbReference type="GO" id="GO:0009231">
    <property type="term" value="P:riboflavin biosynthetic process"/>
    <property type="evidence" value="ECO:0007669"/>
    <property type="project" value="UniProtKB-UniPathway"/>
</dbReference>
<dbReference type="InterPro" id="IPR024072">
    <property type="entry name" value="DHFR-like_dom_sf"/>
</dbReference>
<evidence type="ECO:0000256" key="11">
    <source>
        <dbReference type="ARBA" id="ARBA00023268"/>
    </source>
</evidence>
<evidence type="ECO:0000256" key="3">
    <source>
        <dbReference type="ARBA" id="ARBA00004910"/>
    </source>
</evidence>
<comment type="pathway">
    <text evidence="3 14">Cofactor biosynthesis; riboflavin biosynthesis; 5-amino-6-(D-ribitylamino)uracil from GTP: step 3/4.</text>
</comment>
<evidence type="ECO:0000256" key="6">
    <source>
        <dbReference type="ARBA" id="ARBA00022619"/>
    </source>
</evidence>
<evidence type="ECO:0000313" key="21">
    <source>
        <dbReference type="Proteomes" id="UP000481339"/>
    </source>
</evidence>
<feature type="binding site" evidence="16">
    <location>
        <position position="178"/>
    </location>
    <ligand>
        <name>substrate</name>
    </ligand>
</feature>
<dbReference type="CDD" id="cd01284">
    <property type="entry name" value="Riboflavin_deaminase-reductase"/>
    <property type="match status" value="1"/>
</dbReference>
<dbReference type="GO" id="GO:0008835">
    <property type="term" value="F:diaminohydroxyphosphoribosylaminopyrimidine deaminase activity"/>
    <property type="evidence" value="ECO:0007669"/>
    <property type="project" value="UniProtKB-EC"/>
</dbReference>
<comment type="catalytic activity">
    <reaction evidence="12 14">
        <text>5-amino-6-(5-phospho-D-ribitylamino)uracil + NADP(+) = 5-amino-6-(5-phospho-D-ribosylamino)uracil + NADPH + H(+)</text>
        <dbReference type="Rhea" id="RHEA:17845"/>
        <dbReference type="ChEBI" id="CHEBI:15378"/>
        <dbReference type="ChEBI" id="CHEBI:57783"/>
        <dbReference type="ChEBI" id="CHEBI:58349"/>
        <dbReference type="ChEBI" id="CHEBI:58421"/>
        <dbReference type="ChEBI" id="CHEBI:58453"/>
        <dbReference type="EC" id="1.1.1.193"/>
    </reaction>
</comment>
<dbReference type="SUPFAM" id="SSF53597">
    <property type="entry name" value="Dihydrofolate reductase-like"/>
    <property type="match status" value="1"/>
</dbReference>
<feature type="binding site" evidence="17">
    <location>
        <position position="79"/>
    </location>
    <ligand>
        <name>Zn(2+)</name>
        <dbReference type="ChEBI" id="CHEBI:29105"/>
        <note>catalytic</note>
    </ligand>
</feature>
<dbReference type="GO" id="GO:0008270">
    <property type="term" value="F:zinc ion binding"/>
    <property type="evidence" value="ECO:0007669"/>
    <property type="project" value="InterPro"/>
</dbReference>
<keyword evidence="14 20" id="KW-0378">Hydrolase</keyword>
<protein>
    <recommendedName>
        <fullName evidence="14">Riboflavin biosynthesis protein RibD</fullName>
    </recommendedName>
    <domain>
        <recommendedName>
            <fullName evidence="14">Diaminohydroxyphosphoribosylaminopyrimidine deaminase</fullName>
            <shortName evidence="14">DRAP deaminase</shortName>
            <ecNumber evidence="14">3.5.4.26</ecNumber>
        </recommendedName>
        <alternativeName>
            <fullName evidence="14">Riboflavin-specific deaminase</fullName>
        </alternativeName>
    </domain>
    <domain>
        <recommendedName>
            <fullName evidence="14">5-amino-6-(5-phosphoribosylamino)uracil reductase</fullName>
            <ecNumber evidence="14">1.1.1.193</ecNumber>
        </recommendedName>
        <alternativeName>
            <fullName evidence="14">HTP reductase</fullName>
        </alternativeName>
    </domain>
</protein>
<feature type="binding site" evidence="16">
    <location>
        <position position="194"/>
    </location>
    <ligand>
        <name>NADP(+)</name>
        <dbReference type="ChEBI" id="CHEBI:58349"/>
    </ligand>
</feature>
<evidence type="ECO:0000259" key="19">
    <source>
        <dbReference type="PROSITE" id="PS51747"/>
    </source>
</evidence>
<dbReference type="EC" id="3.5.4.26" evidence="14"/>
<dbReference type="SUPFAM" id="SSF53927">
    <property type="entry name" value="Cytidine deaminase-like"/>
    <property type="match status" value="1"/>
</dbReference>
<dbReference type="EC" id="1.1.1.193" evidence="14"/>
<dbReference type="Pfam" id="PF01872">
    <property type="entry name" value="RibD_C"/>
    <property type="match status" value="1"/>
</dbReference>
<evidence type="ECO:0000256" key="17">
    <source>
        <dbReference type="PIRSR" id="PIRSR006769-3"/>
    </source>
</evidence>
<dbReference type="GO" id="GO:0008703">
    <property type="term" value="F:5-amino-6-(5-phosphoribosylamino)uracil reductase activity"/>
    <property type="evidence" value="ECO:0007669"/>
    <property type="project" value="UniProtKB-EC"/>
</dbReference>
<evidence type="ECO:0000256" key="13">
    <source>
        <dbReference type="ARBA" id="ARBA00049886"/>
    </source>
</evidence>
<dbReference type="Pfam" id="PF00383">
    <property type="entry name" value="dCMP_cyt_deam_1"/>
    <property type="match status" value="1"/>
</dbReference>
<accession>A0A7C8FU28</accession>
<evidence type="ECO:0000256" key="4">
    <source>
        <dbReference type="ARBA" id="ARBA00005259"/>
    </source>
</evidence>
<evidence type="ECO:0000256" key="14">
    <source>
        <dbReference type="PIRNR" id="PIRNR006769"/>
    </source>
</evidence>
<keyword evidence="11" id="KW-0511">Multifunctional enzyme</keyword>
<feature type="binding site" evidence="16">
    <location>
        <position position="190"/>
    </location>
    <ligand>
        <name>NADP(+)</name>
        <dbReference type="ChEBI" id="CHEBI:58349"/>
    </ligand>
</feature>
<dbReference type="EMBL" id="WBKA01000004">
    <property type="protein sequence ID" value="KAB1632020.1"/>
    <property type="molecule type" value="Genomic_DNA"/>
</dbReference>
<dbReference type="InterPro" id="IPR004794">
    <property type="entry name" value="Eubact_RibD"/>
</dbReference>
<keyword evidence="7 14" id="KW-0479">Metal-binding</keyword>
<dbReference type="PANTHER" id="PTHR38011:SF7">
    <property type="entry name" value="2,5-DIAMINO-6-RIBOSYLAMINO-4(3H)-PYRIMIDINONE 5'-PHOSPHATE REDUCTASE"/>
    <property type="match status" value="1"/>
</dbReference>
<name>A0A7C8FU28_9MICO</name>
<keyword evidence="21" id="KW-1185">Reference proteome</keyword>